<reference evidence="2" key="1">
    <citation type="submission" date="2021-08" db="EMBL/GenBank/DDBJ databases">
        <title>Prevotella lacticifex sp. nov., isolated from rumen of cow.</title>
        <authorList>
            <person name="Shinkai T."/>
            <person name="Ikeyama N."/>
            <person name="Kumagai M."/>
            <person name="Ohmori H."/>
            <person name="Sakamoto M."/>
            <person name="Ohkuma M."/>
            <person name="Mitsumori M."/>
        </authorList>
    </citation>
    <scope>NUCLEOTIDE SEQUENCE</scope>
    <source>
        <strain evidence="2">DSM 11371</strain>
    </source>
</reference>
<organism evidence="2 3">
    <name type="scientific">Segatella bryantii</name>
    <name type="common">Prevotella bryantii</name>
    <dbReference type="NCBI Taxonomy" id="77095"/>
    <lineage>
        <taxon>Bacteria</taxon>
        <taxon>Pseudomonadati</taxon>
        <taxon>Bacteroidota</taxon>
        <taxon>Bacteroidia</taxon>
        <taxon>Bacteroidales</taxon>
        <taxon>Prevotellaceae</taxon>
        <taxon>Segatella</taxon>
    </lineage>
</organism>
<evidence type="ECO:0000313" key="2">
    <source>
        <dbReference type="EMBL" id="GJG27146.1"/>
    </source>
</evidence>
<keyword evidence="1" id="KW-0472">Membrane</keyword>
<keyword evidence="1" id="KW-1133">Transmembrane helix</keyword>
<evidence type="ECO:0008006" key="4">
    <source>
        <dbReference type="Google" id="ProtNLM"/>
    </source>
</evidence>
<protein>
    <recommendedName>
        <fullName evidence="4">HEAT repeat domain-containing protein</fullName>
    </recommendedName>
</protein>
<feature type="transmembrane region" description="Helical" evidence="1">
    <location>
        <begin position="75"/>
        <end position="96"/>
    </location>
</feature>
<proteinExistence type="predicted"/>
<evidence type="ECO:0000256" key="1">
    <source>
        <dbReference type="SAM" id="Phobius"/>
    </source>
</evidence>
<dbReference type="AlphaFoldDB" id="A0AA37MIN0"/>
<comment type="caution">
    <text evidence="2">The sequence shown here is derived from an EMBL/GenBank/DDBJ whole genome shotgun (WGS) entry which is preliminary data.</text>
</comment>
<feature type="transmembrane region" description="Helical" evidence="1">
    <location>
        <begin position="7"/>
        <end position="24"/>
    </location>
</feature>
<keyword evidence="1" id="KW-0812">Transmembrane</keyword>
<dbReference type="RefSeq" id="WP_006282347.1">
    <property type="nucleotide sequence ID" value="NZ_BPTR01000001.1"/>
</dbReference>
<evidence type="ECO:0000313" key="3">
    <source>
        <dbReference type="Proteomes" id="UP000887043"/>
    </source>
</evidence>
<name>A0AA37MIN0_SEGBR</name>
<dbReference type="Proteomes" id="UP000887043">
    <property type="component" value="Unassembled WGS sequence"/>
</dbReference>
<dbReference type="EMBL" id="BPTR01000001">
    <property type="protein sequence ID" value="GJG27146.1"/>
    <property type="molecule type" value="Genomic_DNA"/>
</dbReference>
<accession>A0AA37MIN0</accession>
<gene>
    <name evidence="2" type="ORF">PRRU23_08460</name>
</gene>
<sequence length="458" mass="53739">MKNKHRYLILLEIAILIFIVLRLINIGGEPVFSSNSGSYVVPGTMTREFSFFDYISFLEFRADEYFDDYALVVRISFMIVLLSTIVLLGIVGRISYEGYVYRQQARRLNHFVKKYHNNFVSLLDTCDNYSKAQIREKMELKDDYSIHNMFQVNAWYELYTNEYCKLDKYSNRVNLHNLLDITGFKEYCELVLISGSLKDKIKVLQISQMLMLPISISYVSRLINHKDSVLRKEARIFYMLNCKEDPYAMNLTDEMTHWDKMQMHMLSRICVLEKKQLPSFLSFVERSDNPVNKAFFVEEVGFWSSKDDVKLLIPLVKSSNEKIARAAIKSMARNQVAESVETMQKVYISKSDHERRLILRTLFLIHSGHLESFYKNVYECSASFKTRRVALLCLFGYSTEGQNLFHALLQQASSEEKVLFEQVMNTIYLDRIYRENVDMSLHHANEFENITSYVSNTL</sequence>